<gene>
    <name evidence="1" type="ORF">BS297_28905</name>
</gene>
<evidence type="ECO:0000313" key="1">
    <source>
        <dbReference type="EMBL" id="KAB2581816.1"/>
    </source>
</evidence>
<dbReference type="InterPro" id="IPR029058">
    <property type="entry name" value="AB_hydrolase_fold"/>
</dbReference>
<dbReference type="Gene3D" id="3.40.50.1820">
    <property type="entry name" value="alpha/beta hydrolase"/>
    <property type="match status" value="1"/>
</dbReference>
<evidence type="ECO:0008006" key="3">
    <source>
        <dbReference type="Google" id="ProtNLM"/>
    </source>
</evidence>
<proteinExistence type="predicted"/>
<evidence type="ECO:0000313" key="2">
    <source>
        <dbReference type="Proteomes" id="UP000325576"/>
    </source>
</evidence>
<feature type="non-terminal residue" evidence="1">
    <location>
        <position position="1"/>
    </location>
</feature>
<dbReference type="Proteomes" id="UP000325576">
    <property type="component" value="Unassembled WGS sequence"/>
</dbReference>
<protein>
    <recommendedName>
        <fullName evidence="3">Alpha/beta hydrolase</fullName>
    </recommendedName>
</protein>
<reference evidence="1 2" key="1">
    <citation type="journal article" date="2017" name="Poromechanics V (2013)">
        <title>Genomic Characterization of the Arsenic-Tolerant Actinobacterium, &lt;i&gt;Rhodococcus erythropolis&lt;/i&gt; S43.</title>
        <authorList>
            <person name="Retamal-Morales G."/>
            <person name="Mehnert M."/>
            <person name="Schwabe R."/>
            <person name="Tischler D."/>
            <person name="Schloemann M."/>
            <person name="Levican G.J."/>
        </authorList>
    </citation>
    <scope>NUCLEOTIDE SEQUENCE [LARGE SCALE GENOMIC DNA]</scope>
    <source>
        <strain evidence="1 2">S43</strain>
    </source>
</reference>
<organism evidence="1 2">
    <name type="scientific">Rhodococcus erythropolis</name>
    <name type="common">Arthrobacter picolinophilus</name>
    <dbReference type="NCBI Taxonomy" id="1833"/>
    <lineage>
        <taxon>Bacteria</taxon>
        <taxon>Bacillati</taxon>
        <taxon>Actinomycetota</taxon>
        <taxon>Actinomycetes</taxon>
        <taxon>Mycobacteriales</taxon>
        <taxon>Nocardiaceae</taxon>
        <taxon>Rhodococcus</taxon>
        <taxon>Rhodococcus erythropolis group</taxon>
    </lineage>
</organism>
<comment type="caution">
    <text evidence="1">The sequence shown here is derived from an EMBL/GenBank/DDBJ whole genome shotgun (WGS) entry which is preliminary data.</text>
</comment>
<name>A0A5N5DUQ6_RHOER</name>
<dbReference type="EMBL" id="MRBO01000782">
    <property type="protein sequence ID" value="KAB2581816.1"/>
    <property type="molecule type" value="Genomic_DNA"/>
</dbReference>
<sequence length="74" mass="8008">ARSTDTTYDGPVTLITADAEASGQLLADRWRRVRGDRDMAVHHLPYDHAGLVTPAGWAAIAPLLDSHLSKRTAT</sequence>
<dbReference type="AlphaFoldDB" id="A0A5N5DUQ6"/>
<accession>A0A5N5DUQ6</accession>